<proteinExistence type="predicted"/>
<reference evidence="1 2" key="1">
    <citation type="submission" date="2020-01" db="EMBL/GenBank/DDBJ databases">
        <authorList>
            <person name="Gupta K D."/>
        </authorList>
    </citation>
    <scope>NUCLEOTIDE SEQUENCE [LARGE SCALE GENOMIC DNA]</scope>
</reference>
<evidence type="ECO:0000313" key="1">
    <source>
        <dbReference type="EMBL" id="CAA7260626.1"/>
    </source>
</evidence>
<gene>
    <name evidence="1" type="ORF">AAE3_LOCUS2976</name>
</gene>
<keyword evidence="2" id="KW-1185">Reference proteome</keyword>
<organism evidence="1 2">
    <name type="scientific">Cyclocybe aegerita</name>
    <name type="common">Black poplar mushroom</name>
    <name type="synonym">Agrocybe aegerita</name>
    <dbReference type="NCBI Taxonomy" id="1973307"/>
    <lineage>
        <taxon>Eukaryota</taxon>
        <taxon>Fungi</taxon>
        <taxon>Dikarya</taxon>
        <taxon>Basidiomycota</taxon>
        <taxon>Agaricomycotina</taxon>
        <taxon>Agaricomycetes</taxon>
        <taxon>Agaricomycetidae</taxon>
        <taxon>Agaricales</taxon>
        <taxon>Agaricineae</taxon>
        <taxon>Bolbitiaceae</taxon>
        <taxon>Cyclocybe</taxon>
    </lineage>
</organism>
<dbReference type="AlphaFoldDB" id="A0A8S0W7V6"/>
<dbReference type="EMBL" id="CACVBS010000030">
    <property type="protein sequence ID" value="CAA7260626.1"/>
    <property type="molecule type" value="Genomic_DNA"/>
</dbReference>
<sequence>MFRIWLYSEYLEPLDCVLKLDVDDNVDAAHLKGILHEKFWPWVYKLSEENLHLQIFHLESGLPVEPEETLKERKHQAEGQLVPAKLSGRVSAAHGDRIYYFLEIVRGVPTKRALSPSNQHEFDRDVTDIWRTKRAKIEIPRLENLLGFIEQPLAVEEKIQLPAPTYRSLITRRLPDVCSEEDVQSLFRLGDIKDVNTICLITAALDPPPRGGTDNAFIKFWDANIRSVIETMIPYGTSIRNSNQHTETRNLRPDFGHLVSDKCVFRGEEKGPNNMGDPKVEKAAKVGLFACPLCIGYVL</sequence>
<dbReference type="Proteomes" id="UP000467700">
    <property type="component" value="Unassembled WGS sequence"/>
</dbReference>
<evidence type="ECO:0000313" key="2">
    <source>
        <dbReference type="Proteomes" id="UP000467700"/>
    </source>
</evidence>
<dbReference type="OrthoDB" id="2379186at2759"/>
<accession>A0A8S0W7V6</accession>
<name>A0A8S0W7V6_CYCAE</name>
<protein>
    <submittedName>
        <fullName evidence="1">Uncharacterized protein</fullName>
    </submittedName>
</protein>
<comment type="caution">
    <text evidence="1">The sequence shown here is derived from an EMBL/GenBank/DDBJ whole genome shotgun (WGS) entry which is preliminary data.</text>
</comment>